<dbReference type="InterPro" id="IPR023828">
    <property type="entry name" value="Peptidase_S8_Ser-AS"/>
</dbReference>
<dbReference type="GO" id="GO:0006508">
    <property type="term" value="P:proteolysis"/>
    <property type="evidence" value="ECO:0007669"/>
    <property type="project" value="UniProtKB-KW"/>
</dbReference>
<evidence type="ECO:0000256" key="8">
    <source>
        <dbReference type="SAM" id="SignalP"/>
    </source>
</evidence>
<dbReference type="InterPro" id="IPR015500">
    <property type="entry name" value="Peptidase_S8_subtilisin-rel"/>
</dbReference>
<keyword evidence="2 5" id="KW-0645">Protease</keyword>
<organism evidence="10 11">
    <name type="scientific">Microbacterium album</name>
    <dbReference type="NCBI Taxonomy" id="2053191"/>
    <lineage>
        <taxon>Bacteria</taxon>
        <taxon>Bacillati</taxon>
        <taxon>Actinomycetota</taxon>
        <taxon>Actinomycetes</taxon>
        <taxon>Micrococcales</taxon>
        <taxon>Microbacteriaceae</taxon>
        <taxon>Microbacterium</taxon>
    </lineage>
</organism>
<dbReference type="InterPro" id="IPR050131">
    <property type="entry name" value="Peptidase_S8_subtilisin-like"/>
</dbReference>
<comment type="caution">
    <text evidence="10">The sequence shown here is derived from an EMBL/GenBank/DDBJ whole genome shotgun (WGS) entry which is preliminary data.</text>
</comment>
<feature type="active site" description="Charge relay system" evidence="5">
    <location>
        <position position="267"/>
    </location>
</feature>
<dbReference type="InterPro" id="IPR022398">
    <property type="entry name" value="Peptidase_S8_His-AS"/>
</dbReference>
<reference evidence="10" key="2">
    <citation type="submission" date="2020-09" db="EMBL/GenBank/DDBJ databases">
        <authorList>
            <person name="Sun Q."/>
            <person name="Zhou Y."/>
        </authorList>
    </citation>
    <scope>NUCLEOTIDE SEQUENCE</scope>
    <source>
        <strain evidence="10">CGMCC 1.15794</strain>
    </source>
</reference>
<dbReference type="PRINTS" id="PR00723">
    <property type="entry name" value="SUBTILISIN"/>
</dbReference>
<dbReference type="AlphaFoldDB" id="A0A917IDK0"/>
<feature type="signal peptide" evidence="8">
    <location>
        <begin position="1"/>
        <end position="21"/>
    </location>
</feature>
<keyword evidence="3 5" id="KW-0378">Hydrolase</keyword>
<dbReference type="PANTHER" id="PTHR43806">
    <property type="entry name" value="PEPTIDASE S8"/>
    <property type="match status" value="1"/>
</dbReference>
<dbReference type="PROSITE" id="PS51892">
    <property type="entry name" value="SUBTILASE"/>
    <property type="match status" value="1"/>
</dbReference>
<dbReference type="Pfam" id="PF00082">
    <property type="entry name" value="Peptidase_S8"/>
    <property type="match status" value="1"/>
</dbReference>
<evidence type="ECO:0000256" key="2">
    <source>
        <dbReference type="ARBA" id="ARBA00022670"/>
    </source>
</evidence>
<evidence type="ECO:0000313" key="11">
    <source>
        <dbReference type="Proteomes" id="UP000657592"/>
    </source>
</evidence>
<feature type="active site" description="Charge relay system" evidence="5">
    <location>
        <position position="105"/>
    </location>
</feature>
<feature type="chain" id="PRO_5038546922" evidence="8">
    <location>
        <begin position="22"/>
        <end position="428"/>
    </location>
</feature>
<keyword evidence="11" id="KW-1185">Reference proteome</keyword>
<dbReference type="PANTHER" id="PTHR43806:SF11">
    <property type="entry name" value="CEREVISIN-RELATED"/>
    <property type="match status" value="1"/>
</dbReference>
<evidence type="ECO:0000256" key="1">
    <source>
        <dbReference type="ARBA" id="ARBA00011073"/>
    </source>
</evidence>
<keyword evidence="7" id="KW-0472">Membrane</keyword>
<keyword evidence="4 5" id="KW-0720">Serine protease</keyword>
<proteinExistence type="inferred from homology"/>
<reference evidence="10" key="1">
    <citation type="journal article" date="2014" name="Int. J. Syst. Evol. Microbiol.">
        <title>Complete genome sequence of Corynebacterium casei LMG S-19264T (=DSM 44701T), isolated from a smear-ripened cheese.</title>
        <authorList>
            <consortium name="US DOE Joint Genome Institute (JGI-PGF)"/>
            <person name="Walter F."/>
            <person name="Albersmeier A."/>
            <person name="Kalinowski J."/>
            <person name="Ruckert C."/>
        </authorList>
    </citation>
    <scope>NUCLEOTIDE SEQUENCE</scope>
    <source>
        <strain evidence="10">CGMCC 1.15794</strain>
    </source>
</reference>
<dbReference type="InterPro" id="IPR036852">
    <property type="entry name" value="Peptidase_S8/S53_dom_sf"/>
</dbReference>
<evidence type="ECO:0000256" key="5">
    <source>
        <dbReference type="PROSITE-ProRule" id="PRU01240"/>
    </source>
</evidence>
<comment type="similarity">
    <text evidence="1 5">Belongs to the peptidase S8 family.</text>
</comment>
<accession>A0A917IDK0</accession>
<feature type="transmembrane region" description="Helical" evidence="7">
    <location>
        <begin position="393"/>
        <end position="413"/>
    </location>
</feature>
<dbReference type="InterPro" id="IPR000209">
    <property type="entry name" value="Peptidase_S8/S53_dom"/>
</dbReference>
<dbReference type="RefSeq" id="WP_188755029.1">
    <property type="nucleotide sequence ID" value="NZ_BMJY01000002.1"/>
</dbReference>
<sequence>MRRRLLLVVGIALTGALLTGATPSPDPTTAEDEDPIRSQQYWLEDYGITQAWETTRGAGVTIAVIDSGIADGPPEFEGAVIGGTDVSGVGTPDGRTPVDVINRNHGSQVASLAAARGTGEDAGMIGVAPEANLLSISLGFGASATVPFSEQVAKAMVWAVDNGADIINLSFTTNRTGWDESWDEAFLYAYEHDVVVVVAAGNRGSGTDVVGAPATIPGVLTVAGVDPEGRASIEASTQGITIGISAPSERLLGVTLDGKVEGWKGTSGAAPIVAGVAALVRSAHPELNAVNVINRIIQTARTPPGVTRVPDPFYGYGLVDAAAAVETNVPRVTQNPMGSLPRWIELNRRKEVGPQPTPTVTPVEIPPLPPAEPPAAAAAPGLPTADSLRYGTLPLVALSGAGILVVLGGIATARRVRSARVRRSPGNL</sequence>
<evidence type="ECO:0000256" key="6">
    <source>
        <dbReference type="SAM" id="MobiDB-lite"/>
    </source>
</evidence>
<evidence type="ECO:0000313" key="10">
    <source>
        <dbReference type="EMBL" id="GGH38331.1"/>
    </source>
</evidence>
<feature type="region of interest" description="Disordered" evidence="6">
    <location>
        <begin position="350"/>
        <end position="380"/>
    </location>
</feature>
<keyword evidence="8" id="KW-0732">Signal</keyword>
<dbReference type="PROSITE" id="PS00137">
    <property type="entry name" value="SUBTILASE_HIS"/>
    <property type="match status" value="1"/>
</dbReference>
<feature type="domain" description="Peptidase S8/S53" evidence="9">
    <location>
        <begin position="57"/>
        <end position="317"/>
    </location>
</feature>
<evidence type="ECO:0000256" key="4">
    <source>
        <dbReference type="ARBA" id="ARBA00022825"/>
    </source>
</evidence>
<dbReference type="PROSITE" id="PS00138">
    <property type="entry name" value="SUBTILASE_SER"/>
    <property type="match status" value="1"/>
</dbReference>
<evidence type="ECO:0000259" key="9">
    <source>
        <dbReference type="Pfam" id="PF00082"/>
    </source>
</evidence>
<feature type="compositionally biased region" description="Pro residues" evidence="6">
    <location>
        <begin position="355"/>
        <end position="373"/>
    </location>
</feature>
<evidence type="ECO:0000256" key="7">
    <source>
        <dbReference type="SAM" id="Phobius"/>
    </source>
</evidence>
<evidence type="ECO:0000256" key="3">
    <source>
        <dbReference type="ARBA" id="ARBA00022801"/>
    </source>
</evidence>
<dbReference type="Gene3D" id="3.40.50.200">
    <property type="entry name" value="Peptidase S8/S53 domain"/>
    <property type="match status" value="1"/>
</dbReference>
<name>A0A917IDK0_9MICO</name>
<dbReference type="Proteomes" id="UP000657592">
    <property type="component" value="Unassembled WGS sequence"/>
</dbReference>
<dbReference type="GO" id="GO:0004252">
    <property type="term" value="F:serine-type endopeptidase activity"/>
    <property type="evidence" value="ECO:0007669"/>
    <property type="project" value="UniProtKB-UniRule"/>
</dbReference>
<protein>
    <submittedName>
        <fullName evidence="10">Type VII secretion-associated serine protease</fullName>
    </submittedName>
</protein>
<gene>
    <name evidence="10" type="ORF">GCM10010921_08850</name>
</gene>
<dbReference type="EMBL" id="BMJY01000002">
    <property type="protein sequence ID" value="GGH38331.1"/>
    <property type="molecule type" value="Genomic_DNA"/>
</dbReference>
<dbReference type="SUPFAM" id="SSF52743">
    <property type="entry name" value="Subtilisin-like"/>
    <property type="match status" value="1"/>
</dbReference>
<keyword evidence="7" id="KW-0812">Transmembrane</keyword>
<feature type="active site" description="Charge relay system" evidence="5">
    <location>
        <position position="66"/>
    </location>
</feature>
<keyword evidence="7" id="KW-1133">Transmembrane helix</keyword>